<dbReference type="EMBL" id="CP108188">
    <property type="protein sequence ID" value="WTR67891.1"/>
    <property type="molecule type" value="Genomic_DNA"/>
</dbReference>
<evidence type="ECO:0000259" key="1">
    <source>
        <dbReference type="Pfam" id="PF13546"/>
    </source>
</evidence>
<feature type="domain" description="Transposase IS701-like DDE" evidence="1">
    <location>
        <begin position="20"/>
        <end position="203"/>
    </location>
</feature>
<gene>
    <name evidence="2" type="ORF">OG814_00675</name>
    <name evidence="3" type="ORF">OG814_40655</name>
</gene>
<dbReference type="EMBL" id="CP108188">
    <property type="protein sequence ID" value="WTR75127.1"/>
    <property type="molecule type" value="Genomic_DNA"/>
</dbReference>
<name>A0ABZ1L036_9ACTN</name>
<protein>
    <submittedName>
        <fullName evidence="2">Transposase</fullName>
    </submittedName>
</protein>
<evidence type="ECO:0000313" key="2">
    <source>
        <dbReference type="EMBL" id="WTR67891.1"/>
    </source>
</evidence>
<sequence>MHSPSIGPTFHETLARIPLDLFASMPRNDQRLKAGEYVAGLLGAHGRKTLRNVASQLGGRAAREQSVHHFISESSWEWEPVRRGLARRTGELLGPRAWVVRPTVVPKAGGHSVGVAEYFAPQLGRTVTGQQSYGAWLASPAAGVPVNWQLVLPADWIEDRSRRQRAHIPATSRALSPEENAGDVALRAARSLSGAPLPVVLDAPELDPLRTGRRFGRAGIPLVQRVERRLRLRVDPLALPGHGDLPLTAAWLVGSMRRLWRPGGPLATGGRSLSMAVPVMLPGSPAGGRRLLVAQWPESDPAAARLWLADGSMRQAEVLALARLAEVVDRDDAQVAARVGLRDFAGRSFRGWHRHITLASVAHLACVQADLGAVPPHRPAATRPPLLLGAG</sequence>
<dbReference type="RefSeq" id="WP_327159466.1">
    <property type="nucleotide sequence ID" value="NZ_CP108188.1"/>
</dbReference>
<organism evidence="2 4">
    <name type="scientific">Streptomyces zaomyceticus</name>
    <dbReference type="NCBI Taxonomy" id="68286"/>
    <lineage>
        <taxon>Bacteria</taxon>
        <taxon>Bacillati</taxon>
        <taxon>Actinomycetota</taxon>
        <taxon>Actinomycetes</taxon>
        <taxon>Kitasatosporales</taxon>
        <taxon>Streptomycetaceae</taxon>
        <taxon>Streptomyces</taxon>
    </lineage>
</organism>
<dbReference type="PANTHER" id="PTHR33627:SF1">
    <property type="entry name" value="TRANSPOSASE"/>
    <property type="match status" value="1"/>
</dbReference>
<reference evidence="2 4" key="1">
    <citation type="submission" date="2022-10" db="EMBL/GenBank/DDBJ databases">
        <title>The complete genomes of actinobacterial strains from the NBC collection.</title>
        <authorList>
            <person name="Joergensen T.S."/>
            <person name="Alvarez Arevalo M."/>
            <person name="Sterndorff E.B."/>
            <person name="Faurdal D."/>
            <person name="Vuksanovic O."/>
            <person name="Mourched A.-S."/>
            <person name="Charusanti P."/>
            <person name="Shaw S."/>
            <person name="Blin K."/>
            <person name="Weber T."/>
        </authorList>
    </citation>
    <scope>NUCLEOTIDE SEQUENCE [LARGE SCALE GENOMIC DNA]</scope>
    <source>
        <strain evidence="2 4">NBC_00123</strain>
    </source>
</reference>
<dbReference type="InterPro" id="IPR038721">
    <property type="entry name" value="IS701-like_DDE_dom"/>
</dbReference>
<dbReference type="PANTHER" id="PTHR33627">
    <property type="entry name" value="TRANSPOSASE"/>
    <property type="match status" value="1"/>
</dbReference>
<accession>A0ABZ1L036</accession>
<keyword evidence="4" id="KW-1185">Reference proteome</keyword>
<dbReference type="InterPro" id="IPR039365">
    <property type="entry name" value="IS701-like"/>
</dbReference>
<dbReference type="Pfam" id="PF13546">
    <property type="entry name" value="DDE_5"/>
    <property type="match status" value="1"/>
</dbReference>
<proteinExistence type="predicted"/>
<evidence type="ECO:0000313" key="3">
    <source>
        <dbReference type="EMBL" id="WTR75127.1"/>
    </source>
</evidence>
<dbReference type="Proteomes" id="UP001622594">
    <property type="component" value="Chromosome"/>
</dbReference>
<evidence type="ECO:0000313" key="4">
    <source>
        <dbReference type="Proteomes" id="UP001622594"/>
    </source>
</evidence>